<feature type="compositionally biased region" description="Basic and acidic residues" evidence="6">
    <location>
        <begin position="286"/>
        <end position="297"/>
    </location>
</feature>
<dbReference type="SMART" id="SM00132">
    <property type="entry name" value="LIM"/>
    <property type="match status" value="1"/>
</dbReference>
<dbReference type="Pfam" id="PF00880">
    <property type="entry name" value="Nebulin"/>
    <property type="match status" value="2"/>
</dbReference>
<proteinExistence type="predicted"/>
<dbReference type="GO" id="GO:0005925">
    <property type="term" value="C:focal adhesion"/>
    <property type="evidence" value="ECO:0007669"/>
    <property type="project" value="TreeGrafter"/>
</dbReference>
<evidence type="ECO:0000256" key="4">
    <source>
        <dbReference type="ARBA" id="ARBA00023038"/>
    </source>
</evidence>
<organism evidence="8 9">
    <name type="scientific">Diploscapter pachys</name>
    <dbReference type="NCBI Taxonomy" id="2018661"/>
    <lineage>
        <taxon>Eukaryota</taxon>
        <taxon>Metazoa</taxon>
        <taxon>Ecdysozoa</taxon>
        <taxon>Nematoda</taxon>
        <taxon>Chromadorea</taxon>
        <taxon>Rhabditida</taxon>
        <taxon>Rhabditina</taxon>
        <taxon>Rhabditomorpha</taxon>
        <taxon>Rhabditoidea</taxon>
        <taxon>Rhabditidae</taxon>
        <taxon>Diploscapter</taxon>
    </lineage>
</organism>
<reference evidence="8 9" key="1">
    <citation type="journal article" date="2017" name="Curr. Biol.">
        <title>Genome architecture and evolution of a unichromosomal asexual nematode.</title>
        <authorList>
            <person name="Fradin H."/>
            <person name="Zegar C."/>
            <person name="Gutwein M."/>
            <person name="Lucas J."/>
            <person name="Kovtun M."/>
            <person name="Corcoran D."/>
            <person name="Baugh L.R."/>
            <person name="Kiontke K."/>
            <person name="Gunsalus K."/>
            <person name="Fitch D.H."/>
            <person name="Piano F."/>
        </authorList>
    </citation>
    <scope>NUCLEOTIDE SEQUENCE [LARGE SCALE GENOMIC DNA]</scope>
    <source>
        <strain evidence="8">PF1309</strain>
    </source>
</reference>
<evidence type="ECO:0000256" key="5">
    <source>
        <dbReference type="PROSITE-ProRule" id="PRU00125"/>
    </source>
</evidence>
<evidence type="ECO:0000256" key="2">
    <source>
        <dbReference type="ARBA" id="ARBA00022737"/>
    </source>
</evidence>
<feature type="compositionally biased region" description="Polar residues" evidence="6">
    <location>
        <begin position="208"/>
        <end position="221"/>
    </location>
</feature>
<dbReference type="Gene3D" id="2.10.110.10">
    <property type="entry name" value="Cysteine Rich Protein"/>
    <property type="match status" value="1"/>
</dbReference>
<feature type="compositionally biased region" description="Basic and acidic residues" evidence="6">
    <location>
        <begin position="190"/>
        <end position="207"/>
    </location>
</feature>
<accession>A0A2A2KQ89</accession>
<dbReference type="PROSITE" id="PS50023">
    <property type="entry name" value="LIM_DOMAIN_2"/>
    <property type="match status" value="1"/>
</dbReference>
<dbReference type="FunFam" id="2.10.110.10:FF:000087">
    <property type="entry name" value="LIM zinc-binding domain-containing Nebulette"/>
    <property type="match status" value="1"/>
</dbReference>
<dbReference type="Proteomes" id="UP000218231">
    <property type="component" value="Unassembled WGS sequence"/>
</dbReference>
<dbReference type="EMBL" id="LIAE01007960">
    <property type="protein sequence ID" value="PAV76112.1"/>
    <property type="molecule type" value="Genomic_DNA"/>
</dbReference>
<feature type="compositionally biased region" description="Acidic residues" evidence="6">
    <location>
        <begin position="175"/>
        <end position="189"/>
    </location>
</feature>
<feature type="compositionally biased region" description="Basic and acidic residues" evidence="6">
    <location>
        <begin position="222"/>
        <end position="247"/>
    </location>
</feature>
<dbReference type="PANTHER" id="PTHR46218">
    <property type="entry name" value="LASP"/>
    <property type="match status" value="1"/>
</dbReference>
<dbReference type="GO" id="GO:0051015">
    <property type="term" value="F:actin filament binding"/>
    <property type="evidence" value="ECO:0007669"/>
    <property type="project" value="TreeGrafter"/>
</dbReference>
<dbReference type="Pfam" id="PF00412">
    <property type="entry name" value="LIM"/>
    <property type="match status" value="1"/>
</dbReference>
<dbReference type="GO" id="GO:0046872">
    <property type="term" value="F:metal ion binding"/>
    <property type="evidence" value="ECO:0007669"/>
    <property type="project" value="UniProtKB-KW"/>
</dbReference>
<dbReference type="SUPFAM" id="SSF57716">
    <property type="entry name" value="Glucocorticoid receptor-like (DNA-binding domain)"/>
    <property type="match status" value="2"/>
</dbReference>
<dbReference type="InterPro" id="IPR000900">
    <property type="entry name" value="Nebulin_repeat"/>
</dbReference>
<comment type="caution">
    <text evidence="8">The sequence shown here is derived from an EMBL/GenBank/DDBJ whole genome shotgun (WGS) entry which is preliminary data.</text>
</comment>
<dbReference type="InterPro" id="IPR001781">
    <property type="entry name" value="Znf_LIM"/>
</dbReference>
<keyword evidence="4 5" id="KW-0440">LIM domain</keyword>
<gene>
    <name evidence="8" type="ORF">WR25_21578</name>
</gene>
<feature type="domain" description="LIM zinc-binding" evidence="7">
    <location>
        <begin position="5"/>
        <end position="65"/>
    </location>
</feature>
<evidence type="ECO:0000256" key="1">
    <source>
        <dbReference type="ARBA" id="ARBA00022723"/>
    </source>
</evidence>
<keyword evidence="3 5" id="KW-0862">Zinc</keyword>
<dbReference type="PANTHER" id="PTHR46218:SF4">
    <property type="entry name" value="LIM AND SH3 DOMAIN PROTEIN LASP"/>
    <property type="match status" value="1"/>
</dbReference>
<dbReference type="AlphaFoldDB" id="A0A2A2KQ89"/>
<dbReference type="GO" id="GO:0005737">
    <property type="term" value="C:cytoplasm"/>
    <property type="evidence" value="ECO:0007669"/>
    <property type="project" value="UniProtKB-ARBA"/>
</dbReference>
<keyword evidence="2" id="KW-0677">Repeat</keyword>
<dbReference type="SMART" id="SM00227">
    <property type="entry name" value="NEBU"/>
    <property type="match status" value="2"/>
</dbReference>
<evidence type="ECO:0000256" key="6">
    <source>
        <dbReference type="SAM" id="MobiDB-lite"/>
    </source>
</evidence>
<keyword evidence="1 5" id="KW-0479">Metal-binding</keyword>
<evidence type="ECO:0000313" key="8">
    <source>
        <dbReference type="EMBL" id="PAV76112.1"/>
    </source>
</evidence>
<feature type="region of interest" description="Disordered" evidence="6">
    <location>
        <begin position="175"/>
        <end position="319"/>
    </location>
</feature>
<evidence type="ECO:0000313" key="9">
    <source>
        <dbReference type="Proteomes" id="UP000218231"/>
    </source>
</evidence>
<dbReference type="PROSITE" id="PS51216">
    <property type="entry name" value="NEBULIN"/>
    <property type="match status" value="1"/>
</dbReference>
<dbReference type="OrthoDB" id="191061at2759"/>
<sequence length="319" mass="36287">MAKRCAREECGKSVYPMEELKCLDKVWHKTCFKCTVCGMALNMKTYKGYNKMPYCEPHYPKTVASVVNDTPEMRRIAENTKNQSQIAYHAEYEKMKGTKIEVADDPETIRHKQNTHTQSNVAYHGDLEKKNRYEAVRPKEVPGDESRVVWRERVVKSNGVGGVHYGKELWRIEKDDEDETEPLSFEEPEFDRQAEIDTGFEWRRGETSDSSLENITELITDNSKKKEAEKAEEAPKVEPPKADDKTKPKTTAFGAKGKEKEAPAPAVPTTKPPEDKKASTVKRFAPKKEPVVPEPEPKPTPAGAPEDARKVFRKNRYGA</sequence>
<dbReference type="CDD" id="cd09447">
    <property type="entry name" value="LIM_LASP"/>
    <property type="match status" value="1"/>
</dbReference>
<dbReference type="InterPro" id="IPR051759">
    <property type="entry name" value="LIM-SH3_domain_protein"/>
</dbReference>
<protein>
    <recommendedName>
        <fullName evidence="7">LIM zinc-binding domain-containing protein</fullName>
    </recommendedName>
</protein>
<keyword evidence="9" id="KW-1185">Reference proteome</keyword>
<evidence type="ECO:0000256" key="3">
    <source>
        <dbReference type="ARBA" id="ARBA00022833"/>
    </source>
</evidence>
<dbReference type="STRING" id="2018661.A0A2A2KQ89"/>
<name>A0A2A2KQ89_9BILA</name>
<evidence type="ECO:0000259" key="7">
    <source>
        <dbReference type="PROSITE" id="PS50023"/>
    </source>
</evidence>